<proteinExistence type="predicted"/>
<dbReference type="KEGG" id="celz:E5225_16795"/>
<dbReference type="RefSeq" id="WP_135974998.1">
    <property type="nucleotide sequence ID" value="NZ_CP039291.1"/>
</dbReference>
<organism evidence="1 2">
    <name type="scientific">Cellulomonas shaoxiangyii</name>
    <dbReference type="NCBI Taxonomy" id="2566013"/>
    <lineage>
        <taxon>Bacteria</taxon>
        <taxon>Bacillati</taxon>
        <taxon>Actinomycetota</taxon>
        <taxon>Actinomycetes</taxon>
        <taxon>Micrococcales</taxon>
        <taxon>Cellulomonadaceae</taxon>
        <taxon>Cellulomonas</taxon>
    </lineage>
</organism>
<keyword evidence="2" id="KW-1185">Reference proteome</keyword>
<sequence length="89" mass="9194">MNAIEAAATRLVRGTEGDVVRPLEMPRSTVPTLATPALAWAGFQGVLAGYAVMDMVFGYSEAEAATASVGFGEMGVGELIAARQDYLAG</sequence>
<name>A0A4V1CN26_9CELL</name>
<dbReference type="Proteomes" id="UP000296469">
    <property type="component" value="Chromosome"/>
</dbReference>
<dbReference type="AlphaFoldDB" id="A0A4V1CN26"/>
<dbReference type="EMBL" id="CP039291">
    <property type="protein sequence ID" value="QCB94975.1"/>
    <property type="molecule type" value="Genomic_DNA"/>
</dbReference>
<evidence type="ECO:0000313" key="2">
    <source>
        <dbReference type="Proteomes" id="UP000296469"/>
    </source>
</evidence>
<protein>
    <submittedName>
        <fullName evidence="1">Uncharacterized protein</fullName>
    </submittedName>
</protein>
<gene>
    <name evidence="1" type="ORF">E5225_16795</name>
</gene>
<accession>A0A4V1CN26</accession>
<reference evidence="1 2" key="1">
    <citation type="submission" date="2019-04" db="EMBL/GenBank/DDBJ databases">
        <title>Isolation and identification of Cellulomonas shaoxiangyii sp. Nov. isolated from feces of the Tibetan antelopes (Pantholops hodgsonii) in the Qinghai-Tibet plateau of China.</title>
        <authorList>
            <person name="Tian Z."/>
        </authorList>
    </citation>
    <scope>NUCLEOTIDE SEQUENCE [LARGE SCALE GENOMIC DNA]</scope>
    <source>
        <strain evidence="1 2">Z28</strain>
    </source>
</reference>
<evidence type="ECO:0000313" key="1">
    <source>
        <dbReference type="EMBL" id="QCB94975.1"/>
    </source>
</evidence>